<feature type="region of interest" description="Disordered" evidence="1">
    <location>
        <begin position="127"/>
        <end position="154"/>
    </location>
</feature>
<name>A0ABW7R807_9ACTN</name>
<keyword evidence="3" id="KW-1185">Reference proteome</keyword>
<gene>
    <name evidence="2" type="ORF">ACH4GP_07275</name>
</gene>
<accession>A0ABW7R807</accession>
<evidence type="ECO:0000313" key="2">
    <source>
        <dbReference type="EMBL" id="MFH8584182.1"/>
    </source>
</evidence>
<comment type="caution">
    <text evidence="2">The sequence shown here is derived from an EMBL/GenBank/DDBJ whole genome shotgun (WGS) entry which is preliminary data.</text>
</comment>
<dbReference type="RefSeq" id="WP_367431895.1">
    <property type="nucleotide sequence ID" value="NZ_CP108413.1"/>
</dbReference>
<dbReference type="InterPro" id="IPR046269">
    <property type="entry name" value="DUF6302"/>
</dbReference>
<protein>
    <submittedName>
        <fullName evidence="2">DUF6302 family protein</fullName>
    </submittedName>
</protein>
<organism evidence="2 3">
    <name type="scientific">Streptomyces celluloflavus</name>
    <dbReference type="NCBI Taxonomy" id="58344"/>
    <lineage>
        <taxon>Bacteria</taxon>
        <taxon>Bacillati</taxon>
        <taxon>Actinomycetota</taxon>
        <taxon>Actinomycetes</taxon>
        <taxon>Kitasatosporales</taxon>
        <taxon>Streptomycetaceae</taxon>
        <taxon>Streptomyces</taxon>
    </lineage>
</organism>
<feature type="compositionally biased region" description="Basic and acidic residues" evidence="1">
    <location>
        <begin position="145"/>
        <end position="154"/>
    </location>
</feature>
<evidence type="ECO:0000256" key="1">
    <source>
        <dbReference type="SAM" id="MobiDB-lite"/>
    </source>
</evidence>
<evidence type="ECO:0000313" key="3">
    <source>
        <dbReference type="Proteomes" id="UP001610990"/>
    </source>
</evidence>
<dbReference type="Proteomes" id="UP001610990">
    <property type="component" value="Unassembled WGS sequence"/>
</dbReference>
<reference evidence="2 3" key="1">
    <citation type="submission" date="2024-10" db="EMBL/GenBank/DDBJ databases">
        <title>The Natural Products Discovery Center: Release of the First 8490 Sequenced Strains for Exploring Actinobacteria Biosynthetic Diversity.</title>
        <authorList>
            <person name="Kalkreuter E."/>
            <person name="Kautsar S.A."/>
            <person name="Yang D."/>
            <person name="Bader C.D."/>
            <person name="Teijaro C.N."/>
            <person name="Fluegel L."/>
            <person name="Davis C.M."/>
            <person name="Simpson J.R."/>
            <person name="Lauterbach L."/>
            <person name="Steele A.D."/>
            <person name="Gui C."/>
            <person name="Meng S."/>
            <person name="Li G."/>
            <person name="Viehrig K."/>
            <person name="Ye F."/>
            <person name="Su P."/>
            <person name="Kiefer A.F."/>
            <person name="Nichols A."/>
            <person name="Cepeda A.J."/>
            <person name="Yan W."/>
            <person name="Fan B."/>
            <person name="Jiang Y."/>
            <person name="Adhikari A."/>
            <person name="Zheng C.-J."/>
            <person name="Schuster L."/>
            <person name="Cowan T.M."/>
            <person name="Smanski M.J."/>
            <person name="Chevrette M.G."/>
            <person name="De Carvalho L.P.S."/>
            <person name="Shen B."/>
        </authorList>
    </citation>
    <scope>NUCLEOTIDE SEQUENCE [LARGE SCALE GENOMIC DNA]</scope>
    <source>
        <strain evidence="2 3">NPDC018013</strain>
    </source>
</reference>
<sequence>MTSSVDLLPAEHAYDFDYFSVRLENHQLLHSSVAVRVFRAPLLAVPVGGRRRGGYFSASEVSIGLAIRNALAGTPGFPNTKLRRALFPDCCHVVEWGEAPPDTESDVALGRFYGYSERAIAAHVHQNLSPTRPRRSHIDAFGLSRDQRGKNGRS</sequence>
<dbReference type="EMBL" id="JBIRGH010000003">
    <property type="protein sequence ID" value="MFH8584182.1"/>
    <property type="molecule type" value="Genomic_DNA"/>
</dbReference>
<proteinExistence type="predicted"/>
<dbReference type="Pfam" id="PF19819">
    <property type="entry name" value="DUF6302"/>
    <property type="match status" value="1"/>
</dbReference>